<evidence type="ECO:0000256" key="2">
    <source>
        <dbReference type="ARBA" id="ARBA00022490"/>
    </source>
</evidence>
<dbReference type="SUPFAM" id="SSF161245">
    <property type="entry name" value="Zinc hairpin stack"/>
    <property type="match status" value="1"/>
</dbReference>
<evidence type="ECO:0000256" key="7">
    <source>
        <dbReference type="ARBA" id="ARBA00022771"/>
    </source>
</evidence>
<evidence type="ECO:0000256" key="8">
    <source>
        <dbReference type="ARBA" id="ARBA00022833"/>
    </source>
</evidence>
<keyword evidence="8" id="KW-0862">Zinc</keyword>
<evidence type="ECO:0000256" key="4">
    <source>
        <dbReference type="ARBA" id="ARBA00022679"/>
    </source>
</evidence>
<dbReference type="InterPro" id="IPR039846">
    <property type="entry name" value="ZCCHC4"/>
</dbReference>
<dbReference type="GO" id="GO:0008988">
    <property type="term" value="F:rRNA (adenine-N6-)-methyltransferase activity"/>
    <property type="evidence" value="ECO:0007669"/>
    <property type="project" value="InterPro"/>
</dbReference>
<comment type="caution">
    <text evidence="11">The sequence shown here is derived from an EMBL/GenBank/DDBJ whole genome shotgun (WGS) entry which is preliminary data.</text>
</comment>
<evidence type="ECO:0000313" key="11">
    <source>
        <dbReference type="EMBL" id="OAF71731.1"/>
    </source>
</evidence>
<evidence type="ECO:0000313" key="12">
    <source>
        <dbReference type="Proteomes" id="UP000078046"/>
    </source>
</evidence>
<evidence type="ECO:0000256" key="6">
    <source>
        <dbReference type="ARBA" id="ARBA00022723"/>
    </source>
</evidence>
<evidence type="ECO:0000259" key="10">
    <source>
        <dbReference type="PROSITE" id="PS51999"/>
    </source>
</evidence>
<name>A0A177BDS4_9BILA</name>
<keyword evidence="3" id="KW-0489">Methyltransferase</keyword>
<reference evidence="11 12" key="1">
    <citation type="submission" date="2016-04" db="EMBL/GenBank/DDBJ databases">
        <title>The genome of Intoshia linei affirms orthonectids as highly simplified spiralians.</title>
        <authorList>
            <person name="Mikhailov K.V."/>
            <person name="Slusarev G.S."/>
            <person name="Nikitin M.A."/>
            <person name="Logacheva M.D."/>
            <person name="Penin A."/>
            <person name="Aleoshin V."/>
            <person name="Panchin Y.V."/>
        </authorList>
    </citation>
    <scope>NUCLEOTIDE SEQUENCE [LARGE SCALE GENOMIC DNA]</scope>
    <source>
        <strain evidence="11">Intl2013</strain>
        <tissue evidence="11">Whole animal</tissue>
    </source>
</reference>
<dbReference type="GO" id="GO:0005730">
    <property type="term" value="C:nucleolus"/>
    <property type="evidence" value="ECO:0007669"/>
    <property type="project" value="TreeGrafter"/>
</dbReference>
<protein>
    <submittedName>
        <fullName evidence="11">Zinc finger CCHC domain-containing protein 4</fullName>
    </submittedName>
</protein>
<dbReference type="GO" id="GO:0008270">
    <property type="term" value="F:zinc ion binding"/>
    <property type="evidence" value="ECO:0007669"/>
    <property type="project" value="UniProtKB-KW"/>
</dbReference>
<dbReference type="OrthoDB" id="431817at2759"/>
<dbReference type="PANTHER" id="PTHR13493:SF3">
    <property type="entry name" value="RRNA N6-ADENOSINE-METHYLTRANSFERASE ZCCHC4"/>
    <property type="match status" value="1"/>
</dbReference>
<evidence type="ECO:0000256" key="5">
    <source>
        <dbReference type="ARBA" id="ARBA00022691"/>
    </source>
</evidence>
<keyword evidence="7 9" id="KW-0863">Zinc-finger</keyword>
<gene>
    <name evidence="11" type="ORF">A3Q56_00480</name>
</gene>
<keyword evidence="5" id="KW-0949">S-adenosyl-L-methionine</keyword>
<organism evidence="11 12">
    <name type="scientific">Intoshia linei</name>
    <dbReference type="NCBI Taxonomy" id="1819745"/>
    <lineage>
        <taxon>Eukaryota</taxon>
        <taxon>Metazoa</taxon>
        <taxon>Spiralia</taxon>
        <taxon>Lophotrochozoa</taxon>
        <taxon>Mesozoa</taxon>
        <taxon>Orthonectida</taxon>
        <taxon>Rhopaluridae</taxon>
        <taxon>Intoshia</taxon>
    </lineage>
</organism>
<evidence type="ECO:0000256" key="1">
    <source>
        <dbReference type="ARBA" id="ARBA00004496"/>
    </source>
</evidence>
<comment type="subcellular location">
    <subcellularLocation>
        <location evidence="1">Cytoplasm</location>
    </subcellularLocation>
</comment>
<dbReference type="Proteomes" id="UP000078046">
    <property type="component" value="Unassembled WGS sequence"/>
</dbReference>
<evidence type="ECO:0000256" key="3">
    <source>
        <dbReference type="ARBA" id="ARBA00022603"/>
    </source>
</evidence>
<proteinExistence type="predicted"/>
<keyword evidence="4" id="KW-0808">Transferase</keyword>
<evidence type="ECO:0000256" key="9">
    <source>
        <dbReference type="PROSITE-ProRule" id="PRU01343"/>
    </source>
</evidence>
<dbReference type="PROSITE" id="PS51999">
    <property type="entry name" value="ZF_GRF"/>
    <property type="match status" value="1"/>
</dbReference>
<feature type="domain" description="GRF-type" evidence="10">
    <location>
        <begin position="12"/>
        <end position="66"/>
    </location>
</feature>
<dbReference type="Pfam" id="PF10237">
    <property type="entry name" value="N6-adenineMlase"/>
    <property type="match status" value="1"/>
</dbReference>
<sequence length="405" mass="48093">MKKDPKNFQKICLISKNGFDINKVPCWPCLLYSRQTQKKNSNRQFYACSTFRDRKLCRTFHWKDEFEKKMKNDNFQDKMIFLNAIQAEQNEIQLKMDKNVQNLRKKENASLASFMFNRETVEFISDSILSMGYNGVICIGTPTVYYEGLEKYPDVDFIFMDIDENKNPELHGKTAKNPFIQYNVFNNHFYKSSDKEIIQNFIKKHKKMAIFIDPPFGGLIEPWTWSINNFLEDHRKLHKSKNRLHLYAFLPYFLKRWLSKFQQVNMMDYRVTYEKNRFNRFHKNSAVRIMTNANLKLFKCSQPEYRICEICKIVVHKNNIHCKSCGKCVIIHNEKRQHCSKCSRCVNSLNAFTHCDNCNACVNKTHNCGKSEMGCKNCKKGECEMRRDCPTKRRKIKMAKCVSKE</sequence>
<keyword evidence="6" id="KW-0479">Metal-binding</keyword>
<dbReference type="EMBL" id="LWCA01000027">
    <property type="protein sequence ID" value="OAF71731.1"/>
    <property type="molecule type" value="Genomic_DNA"/>
</dbReference>
<keyword evidence="12" id="KW-1185">Reference proteome</keyword>
<accession>A0A177BDS4</accession>
<dbReference type="PANTHER" id="PTHR13493">
    <property type="entry name" value="ZINC FINGER CCHC DOMAIN-CONTAINING"/>
    <property type="match status" value="1"/>
</dbReference>
<keyword evidence="2" id="KW-0963">Cytoplasm</keyword>
<dbReference type="InterPro" id="IPR010666">
    <property type="entry name" value="Znf_GRF"/>
</dbReference>
<dbReference type="InterPro" id="IPR037275">
    <property type="entry name" value="Znf_CTCHY_sf"/>
</dbReference>
<dbReference type="InterPro" id="IPR041370">
    <property type="entry name" value="Mlase_EEF1AKMT1/ZCCHC4"/>
</dbReference>
<dbReference type="GO" id="GO:0005737">
    <property type="term" value="C:cytoplasm"/>
    <property type="evidence" value="ECO:0007669"/>
    <property type="project" value="UniProtKB-SubCell"/>
</dbReference>
<dbReference type="AlphaFoldDB" id="A0A177BDS4"/>